<evidence type="ECO:0000313" key="2">
    <source>
        <dbReference type="EMBL" id="RKD25976.1"/>
    </source>
</evidence>
<gene>
    <name evidence="2" type="ORF">BEP19_03360</name>
</gene>
<dbReference type="RefSeq" id="WP_120188656.1">
    <property type="nucleotide sequence ID" value="NZ_MCHY01000006.1"/>
</dbReference>
<evidence type="ECO:0000256" key="1">
    <source>
        <dbReference type="SAM" id="MobiDB-lite"/>
    </source>
</evidence>
<organism evidence="2 3">
    <name type="scientific">Ammoniphilus oxalaticus</name>
    <dbReference type="NCBI Taxonomy" id="66863"/>
    <lineage>
        <taxon>Bacteria</taxon>
        <taxon>Bacillati</taxon>
        <taxon>Bacillota</taxon>
        <taxon>Bacilli</taxon>
        <taxon>Bacillales</taxon>
        <taxon>Paenibacillaceae</taxon>
        <taxon>Aneurinibacillus group</taxon>
        <taxon>Ammoniphilus</taxon>
    </lineage>
</organism>
<protein>
    <submittedName>
        <fullName evidence="2">Uncharacterized protein</fullName>
    </submittedName>
</protein>
<keyword evidence="3" id="KW-1185">Reference proteome</keyword>
<accession>A0A419SNV2</accession>
<dbReference type="Proteomes" id="UP000284219">
    <property type="component" value="Unassembled WGS sequence"/>
</dbReference>
<feature type="compositionally biased region" description="Gly residues" evidence="1">
    <location>
        <begin position="1"/>
        <end position="10"/>
    </location>
</feature>
<reference evidence="2 3" key="1">
    <citation type="submission" date="2016-08" db="EMBL/GenBank/DDBJ databases">
        <title>Novel Firmicute Genomes.</title>
        <authorList>
            <person name="Poppleton D.I."/>
            <person name="Gribaldo S."/>
        </authorList>
    </citation>
    <scope>NUCLEOTIDE SEQUENCE [LARGE SCALE GENOMIC DNA]</scope>
    <source>
        <strain evidence="2 3">RAOx-1</strain>
    </source>
</reference>
<sequence length="94" mass="10677">MEEARIGGGQSSKERVRKTRSDKRISVKTNLTKESHTLLNRLGMTVGKPKTALATEIVETLLRNPTFVVWIQDKYNVADEFRLTPTTIDGKIKY</sequence>
<name>A0A419SNV2_9BACL</name>
<dbReference type="EMBL" id="MCHY01000006">
    <property type="protein sequence ID" value="RKD25976.1"/>
    <property type="molecule type" value="Genomic_DNA"/>
</dbReference>
<feature type="region of interest" description="Disordered" evidence="1">
    <location>
        <begin position="1"/>
        <end position="29"/>
    </location>
</feature>
<proteinExistence type="predicted"/>
<evidence type="ECO:0000313" key="3">
    <source>
        <dbReference type="Proteomes" id="UP000284219"/>
    </source>
</evidence>
<comment type="caution">
    <text evidence="2">The sequence shown here is derived from an EMBL/GenBank/DDBJ whole genome shotgun (WGS) entry which is preliminary data.</text>
</comment>
<dbReference type="AlphaFoldDB" id="A0A419SNV2"/>